<keyword evidence="10" id="KW-0413">Isomerase</keyword>
<evidence type="ECO:0000313" key="15">
    <source>
        <dbReference type="RefSeq" id="XP_020821022.1"/>
    </source>
</evidence>
<evidence type="ECO:0000256" key="10">
    <source>
        <dbReference type="ARBA" id="ARBA00023235"/>
    </source>
</evidence>
<keyword evidence="4" id="KW-0221">Differentiation</keyword>
<dbReference type="GO" id="GO:0030154">
    <property type="term" value="P:cell differentiation"/>
    <property type="evidence" value="ECO:0007669"/>
    <property type="project" value="UniProtKB-KW"/>
</dbReference>
<name>A0A6P5IFQ8_PHACI</name>
<evidence type="ECO:0000256" key="11">
    <source>
        <dbReference type="ARBA" id="ARBA00056306"/>
    </source>
</evidence>
<evidence type="ECO:0000256" key="4">
    <source>
        <dbReference type="ARBA" id="ARBA00022782"/>
    </source>
</evidence>
<dbReference type="Gene3D" id="3.40.30.10">
    <property type="entry name" value="Glutaredoxin"/>
    <property type="match status" value="4"/>
</dbReference>
<dbReference type="PANTHER" id="PTHR18929:SF58">
    <property type="entry name" value="PROTEIN DISULFIDE-ISOMERASE-LIKE PROTEIN OF THE TESTIS"/>
    <property type="match status" value="1"/>
</dbReference>
<evidence type="ECO:0000256" key="8">
    <source>
        <dbReference type="ARBA" id="ARBA00023180"/>
    </source>
</evidence>
<evidence type="ECO:0000256" key="9">
    <source>
        <dbReference type="ARBA" id="ARBA00023186"/>
    </source>
</evidence>
<keyword evidence="3" id="KW-0732">Signal</keyword>
<dbReference type="InterPro" id="IPR013766">
    <property type="entry name" value="Thioredoxin_domain"/>
</dbReference>
<evidence type="ECO:0000256" key="12">
    <source>
        <dbReference type="ARBA" id="ARBA00069082"/>
    </source>
</evidence>
<dbReference type="CDD" id="cd02982">
    <property type="entry name" value="PDI_b'_family"/>
    <property type="match status" value="1"/>
</dbReference>
<dbReference type="CDD" id="cd02981">
    <property type="entry name" value="PDI_b_family"/>
    <property type="match status" value="1"/>
</dbReference>
<dbReference type="FunCoup" id="A0A6P5IFQ8">
    <property type="interactions" value="2"/>
</dbReference>
<proteinExistence type="inferred from homology"/>
<keyword evidence="5" id="KW-0256">Endoplasmic reticulum</keyword>
<dbReference type="PANTHER" id="PTHR18929">
    <property type="entry name" value="PROTEIN DISULFIDE ISOMERASE"/>
    <property type="match status" value="1"/>
</dbReference>
<sequence length="559" mass="64950">MEAAVALGALKPEMSAFKNPRFPPSYNEASWRKMLLLGVTLLLSSCLSVAQAWGGWNFQNDRVRRLEELGIQEEKNLLVLTATTLARVLNETRFLMVEFYNPLSKESQNLIKEMGKAVDIIGKENAGVLFGKVNITSEKLLEQEFAIKDIPTVKLFVEGQRQQPIDCRGVIEATALVAWLRNQIRLSIMLLTSREQTKAFISSKKLAVIGFFEDLHEGTVEFFCELVKDFPEVPFGMTEKRDIWIRYGITTDTMVVFQQGTIVHFEECEEDGHHLRDLSKIVKFFTMDLVIEYNIETVDHIYDMHIRNHILLFISKNSTEFGALVKVFESVALKFKNKLIFLIVDTDKIDNTHVLEYFQITSWDIPGVRILNLTKNMRYQMPAEEITFKNVKKFCENFLDGLAKQQLPSENIPKDWDTKPVKVLVGKNFKEVVFSHKRNAFVMFYAPWSYKCKSLLPVLEELGKKYQYHESVTIAKIDITANDIHQMFLEKYPFFKFFPAKSDLVVPYNGEYTLDAFIEFVEKEIKSQMESEEWSFEEEESDEQEELSVQDWRKIKEDL</sequence>
<gene>
    <name evidence="15" type="primary">PDILT</name>
</gene>
<dbReference type="FunFam" id="3.40.30.10:FF:000177">
    <property type="entry name" value="Protein disulfide isomerase like, testis expressed"/>
    <property type="match status" value="1"/>
</dbReference>
<evidence type="ECO:0000256" key="7">
    <source>
        <dbReference type="ARBA" id="ARBA00023157"/>
    </source>
</evidence>
<evidence type="ECO:0000259" key="13">
    <source>
        <dbReference type="PROSITE" id="PS51352"/>
    </source>
</evidence>
<dbReference type="RefSeq" id="XP_020821022.1">
    <property type="nucleotide sequence ID" value="XM_020965363.1"/>
</dbReference>
<evidence type="ECO:0000256" key="2">
    <source>
        <dbReference type="ARBA" id="ARBA00022473"/>
    </source>
</evidence>
<feature type="domain" description="Thioredoxin" evidence="13">
    <location>
        <begin position="401"/>
        <end position="526"/>
    </location>
</feature>
<dbReference type="CTD" id="204474"/>
<keyword evidence="2" id="KW-0217">Developmental protein</keyword>
<dbReference type="AlphaFoldDB" id="A0A6P5IFQ8"/>
<accession>A0A6P5IFQ8</accession>
<dbReference type="SUPFAM" id="SSF52833">
    <property type="entry name" value="Thioredoxin-like"/>
    <property type="match status" value="4"/>
</dbReference>
<keyword evidence="9" id="KW-0143">Chaperone</keyword>
<dbReference type="InterPro" id="IPR036249">
    <property type="entry name" value="Thioredoxin-like_sf"/>
</dbReference>
<dbReference type="GO" id="GO:0006457">
    <property type="term" value="P:protein folding"/>
    <property type="evidence" value="ECO:0007669"/>
    <property type="project" value="TreeGrafter"/>
</dbReference>
<keyword evidence="6" id="KW-0744">Spermatogenesis</keyword>
<dbReference type="FunFam" id="3.40.30.10:FF:000167">
    <property type="entry name" value="Protein disulfide isomerase like, testis expressed"/>
    <property type="match status" value="1"/>
</dbReference>
<reference evidence="15" key="1">
    <citation type="submission" date="2025-08" db="UniProtKB">
        <authorList>
            <consortium name="RefSeq"/>
        </authorList>
    </citation>
    <scope>IDENTIFICATION</scope>
    <source>
        <tissue evidence="15">Spleen</tissue>
    </source>
</reference>
<dbReference type="GO" id="GO:0016853">
    <property type="term" value="F:isomerase activity"/>
    <property type="evidence" value="ECO:0007669"/>
    <property type="project" value="UniProtKB-KW"/>
</dbReference>
<comment type="similarity">
    <text evidence="1">Belongs to the protein disulfide isomerase family.</text>
</comment>
<dbReference type="GO" id="GO:0007283">
    <property type="term" value="P:spermatogenesis"/>
    <property type="evidence" value="ECO:0007669"/>
    <property type="project" value="UniProtKB-KW"/>
</dbReference>
<dbReference type="InParanoid" id="A0A6P5IFQ8"/>
<dbReference type="Proteomes" id="UP000515140">
    <property type="component" value="Unplaced"/>
</dbReference>
<dbReference type="KEGG" id="pcw:110193500"/>
<dbReference type="GeneID" id="110193500"/>
<evidence type="ECO:0000256" key="3">
    <source>
        <dbReference type="ARBA" id="ARBA00022729"/>
    </source>
</evidence>
<dbReference type="GO" id="GO:0005783">
    <property type="term" value="C:endoplasmic reticulum"/>
    <property type="evidence" value="ECO:0007669"/>
    <property type="project" value="TreeGrafter"/>
</dbReference>
<comment type="function">
    <text evidence="11">Probable redox-inactive chaperone involved in spermatogenesis.</text>
</comment>
<protein>
    <recommendedName>
        <fullName evidence="12">Protein disulfide-isomerase-like protein of the testis</fullName>
    </recommendedName>
</protein>
<dbReference type="Pfam" id="PF13848">
    <property type="entry name" value="Thioredoxin_6"/>
    <property type="match status" value="1"/>
</dbReference>
<keyword evidence="8" id="KW-0325">Glycoprotein</keyword>
<evidence type="ECO:0000256" key="6">
    <source>
        <dbReference type="ARBA" id="ARBA00022871"/>
    </source>
</evidence>
<keyword evidence="14" id="KW-1185">Reference proteome</keyword>
<evidence type="ECO:0000256" key="1">
    <source>
        <dbReference type="ARBA" id="ARBA00006347"/>
    </source>
</evidence>
<dbReference type="Pfam" id="PF00085">
    <property type="entry name" value="Thioredoxin"/>
    <property type="match status" value="2"/>
</dbReference>
<dbReference type="CDD" id="cd02995">
    <property type="entry name" value="PDI_a_PDI_a'_C"/>
    <property type="match status" value="1"/>
</dbReference>
<evidence type="ECO:0000256" key="5">
    <source>
        <dbReference type="ARBA" id="ARBA00022824"/>
    </source>
</evidence>
<dbReference type="FunFam" id="3.40.30.10:FF:000191">
    <property type="entry name" value="Protein disulfide isomerase like, testis expressed"/>
    <property type="match status" value="1"/>
</dbReference>
<evidence type="ECO:0000313" key="14">
    <source>
        <dbReference type="Proteomes" id="UP000515140"/>
    </source>
</evidence>
<dbReference type="PROSITE" id="PS51352">
    <property type="entry name" value="THIOREDOXIN_2"/>
    <property type="match status" value="1"/>
</dbReference>
<organism evidence="14 15">
    <name type="scientific">Phascolarctos cinereus</name>
    <name type="common">Koala</name>
    <dbReference type="NCBI Taxonomy" id="38626"/>
    <lineage>
        <taxon>Eukaryota</taxon>
        <taxon>Metazoa</taxon>
        <taxon>Chordata</taxon>
        <taxon>Craniata</taxon>
        <taxon>Vertebrata</taxon>
        <taxon>Euteleostomi</taxon>
        <taxon>Mammalia</taxon>
        <taxon>Metatheria</taxon>
        <taxon>Diprotodontia</taxon>
        <taxon>Phascolarctidae</taxon>
        <taxon>Phascolarctos</taxon>
    </lineage>
</organism>
<dbReference type="CDD" id="cd02961">
    <property type="entry name" value="PDI_a_family"/>
    <property type="match status" value="1"/>
</dbReference>
<keyword evidence="7" id="KW-1015">Disulfide bond</keyword>